<protein>
    <submittedName>
        <fullName evidence="4">Sensor histidine kinase</fullName>
        <ecNumber evidence="4">2.7.13.3</ecNumber>
    </submittedName>
</protein>
<reference evidence="5" key="1">
    <citation type="journal article" date="2019" name="Int. J. Syst. Evol. Microbiol.">
        <title>The Global Catalogue of Microorganisms (GCM) 10K type strain sequencing project: providing services to taxonomists for standard genome sequencing and annotation.</title>
        <authorList>
            <consortium name="The Broad Institute Genomics Platform"/>
            <consortium name="The Broad Institute Genome Sequencing Center for Infectious Disease"/>
            <person name="Wu L."/>
            <person name="Ma J."/>
        </authorList>
    </citation>
    <scope>NUCLEOTIDE SEQUENCE [LARGE SCALE GENOMIC DNA]</scope>
    <source>
        <strain evidence="5">CCUG 63418</strain>
    </source>
</reference>
<feature type="domain" description="Histidine kinase/HSP90-like ATPase" evidence="2">
    <location>
        <begin position="496"/>
        <end position="588"/>
    </location>
</feature>
<organism evidence="4 5">
    <name type="scientific">Mucilaginibacter calamicampi</name>
    <dbReference type="NCBI Taxonomy" id="1302352"/>
    <lineage>
        <taxon>Bacteria</taxon>
        <taxon>Pseudomonadati</taxon>
        <taxon>Bacteroidota</taxon>
        <taxon>Sphingobacteriia</taxon>
        <taxon>Sphingobacteriales</taxon>
        <taxon>Sphingobacteriaceae</taxon>
        <taxon>Mucilaginibacter</taxon>
    </lineage>
</organism>
<evidence type="ECO:0000313" key="4">
    <source>
        <dbReference type="EMBL" id="MFD0749973.1"/>
    </source>
</evidence>
<dbReference type="InterPro" id="IPR036890">
    <property type="entry name" value="HATPase_C_sf"/>
</dbReference>
<dbReference type="EC" id="2.7.13.3" evidence="4"/>
<evidence type="ECO:0000259" key="2">
    <source>
        <dbReference type="Pfam" id="PF02518"/>
    </source>
</evidence>
<evidence type="ECO:0000256" key="1">
    <source>
        <dbReference type="SAM" id="Phobius"/>
    </source>
</evidence>
<keyword evidence="1" id="KW-1133">Transmembrane helix</keyword>
<dbReference type="RefSeq" id="WP_377098810.1">
    <property type="nucleotide sequence ID" value="NZ_JBHTHU010000005.1"/>
</dbReference>
<dbReference type="Pfam" id="PF06580">
    <property type="entry name" value="His_kinase"/>
    <property type="match status" value="1"/>
</dbReference>
<dbReference type="Proteomes" id="UP001596958">
    <property type="component" value="Unassembled WGS sequence"/>
</dbReference>
<dbReference type="GO" id="GO:0004673">
    <property type="term" value="F:protein histidine kinase activity"/>
    <property type="evidence" value="ECO:0007669"/>
    <property type="project" value="UniProtKB-EC"/>
</dbReference>
<dbReference type="PANTHER" id="PTHR34220">
    <property type="entry name" value="SENSOR HISTIDINE KINASE YPDA"/>
    <property type="match status" value="1"/>
</dbReference>
<accession>A0ABW2YXI7</accession>
<dbReference type="Pfam" id="PF02518">
    <property type="entry name" value="HATPase_c"/>
    <property type="match status" value="1"/>
</dbReference>
<dbReference type="SUPFAM" id="SSF55874">
    <property type="entry name" value="ATPase domain of HSP90 chaperone/DNA topoisomerase II/histidine kinase"/>
    <property type="match status" value="1"/>
</dbReference>
<keyword evidence="4" id="KW-0808">Transferase</keyword>
<feature type="domain" description="Signal transduction histidine kinase internal region" evidence="3">
    <location>
        <begin position="398"/>
        <end position="476"/>
    </location>
</feature>
<keyword evidence="1" id="KW-0472">Membrane</keyword>
<feature type="transmembrane region" description="Helical" evidence="1">
    <location>
        <begin position="359"/>
        <end position="380"/>
    </location>
</feature>
<dbReference type="InterPro" id="IPR050640">
    <property type="entry name" value="Bact_2-comp_sensor_kinase"/>
</dbReference>
<gene>
    <name evidence="4" type="ORF">ACFQZS_07460</name>
</gene>
<keyword evidence="4" id="KW-0418">Kinase</keyword>
<keyword evidence="1" id="KW-0812">Transmembrane</keyword>
<evidence type="ECO:0000313" key="5">
    <source>
        <dbReference type="Proteomes" id="UP001596958"/>
    </source>
</evidence>
<comment type="caution">
    <text evidence="4">The sequence shown here is derived from an EMBL/GenBank/DDBJ whole genome shotgun (WGS) entry which is preliminary data.</text>
</comment>
<dbReference type="InterPro" id="IPR003594">
    <property type="entry name" value="HATPase_dom"/>
</dbReference>
<dbReference type="PANTHER" id="PTHR34220:SF7">
    <property type="entry name" value="SENSOR HISTIDINE KINASE YPDA"/>
    <property type="match status" value="1"/>
</dbReference>
<evidence type="ECO:0000259" key="3">
    <source>
        <dbReference type="Pfam" id="PF06580"/>
    </source>
</evidence>
<dbReference type="InterPro" id="IPR010559">
    <property type="entry name" value="Sig_transdc_His_kin_internal"/>
</dbReference>
<dbReference type="Gene3D" id="3.30.565.10">
    <property type="entry name" value="Histidine kinase-like ATPase, C-terminal domain"/>
    <property type="match status" value="1"/>
</dbReference>
<dbReference type="EMBL" id="JBHTHU010000005">
    <property type="protein sequence ID" value="MFD0749973.1"/>
    <property type="molecule type" value="Genomic_DNA"/>
</dbReference>
<proteinExistence type="predicted"/>
<name>A0ABW2YXI7_9SPHI</name>
<keyword evidence="5" id="KW-1185">Reference proteome</keyword>
<sequence length="592" mass="66549">MYLNLLNIPSSFKSITAFRMLVIAIIYSITCISETRAQDVPDNFGSNFTFEVIGAGKKNMINEQVYVKVSDTAIYGIFDKLKPKAGDYFGSAMPKSPLMLGVKLNPALSKYFSAYVQSVSKHYQTFVIADSSDAILIAMGINRSNFKNYKYRVVENDSAELVPWSPIARLEQKYGAKQPYGFIGRFNAPGKRLMVEVADVNNYSIRDAVIFDWQVGFKPVIEQISVSTPKTYFNLAYHTLNKGYATRFDSKTGVPLDFKFPVDSVTNIGINLKKQVTLVQKVYLISNVNNKTDTSMLGFVDQYGYCRVSGNYFSQPGHYQIIIKKQEKYNVWDDALMLRIPFDVTEPDLLAKKISFKQLLPYMAGVTALLVAGIIVFRFYSKQKIKKAQRQQATVQLKLKTIRSQLNPHFMFNALSSIQNLMNKNELLEANHYMAKFAGLTRKALDTSEQEMISLEEELKIAEDYLQMEQLRFGFKFDISLDGKLNADNIEVPAMLLQPFIENAVKHGVALLEKDGSIGVTASQSEKNLVLTVADNGKGFNAPTEGQKGFGLKLSYERIDLINQLYGAGTAVLLVQSQNSGTQIQITLNNWI</sequence>